<dbReference type="PANTHER" id="PTHR43491">
    <property type="entry name" value="UDP-N-ACETYL-D-MANNOSAMINE DEHYDROGENASE"/>
    <property type="match status" value="1"/>
</dbReference>
<dbReference type="Pfam" id="PF03721">
    <property type="entry name" value="UDPG_MGDP_dh_N"/>
    <property type="match status" value="1"/>
</dbReference>
<evidence type="ECO:0000313" key="7">
    <source>
        <dbReference type="Proteomes" id="UP000177690"/>
    </source>
</evidence>
<evidence type="ECO:0000256" key="3">
    <source>
        <dbReference type="ARBA" id="ARBA00023027"/>
    </source>
</evidence>
<dbReference type="STRING" id="1798409.A3I24_02695"/>
<comment type="caution">
    <text evidence="6">The sequence shown here is derived from an EMBL/GenBank/DDBJ whole genome shotgun (WGS) entry which is preliminary data.</text>
</comment>
<dbReference type="PIRSF" id="PIRSF500136">
    <property type="entry name" value="UDP_ManNAc_DH"/>
    <property type="match status" value="1"/>
</dbReference>
<dbReference type="InterPro" id="IPR001732">
    <property type="entry name" value="UDP-Glc/GDP-Man_DH_N"/>
</dbReference>
<evidence type="ECO:0000256" key="1">
    <source>
        <dbReference type="ARBA" id="ARBA00006601"/>
    </source>
</evidence>
<reference evidence="6 7" key="1">
    <citation type="journal article" date="2016" name="Nat. Commun.">
        <title>Thousands of microbial genomes shed light on interconnected biogeochemical processes in an aquifer system.</title>
        <authorList>
            <person name="Anantharaman K."/>
            <person name="Brown C.T."/>
            <person name="Hug L.A."/>
            <person name="Sharon I."/>
            <person name="Castelle C.J."/>
            <person name="Probst A.J."/>
            <person name="Thomas B.C."/>
            <person name="Singh A."/>
            <person name="Wilkins M.J."/>
            <person name="Karaoz U."/>
            <person name="Brodie E.L."/>
            <person name="Williams K.H."/>
            <person name="Hubbard S.S."/>
            <person name="Banfield J.F."/>
        </authorList>
    </citation>
    <scope>NUCLEOTIDE SEQUENCE [LARGE SCALE GENOMIC DNA]</scope>
</reference>
<keyword evidence="4" id="KW-0812">Transmembrane</keyword>
<dbReference type="PANTHER" id="PTHR43491:SF2">
    <property type="entry name" value="UDP-N-ACETYL-D-MANNOSAMINE DEHYDROGENASE"/>
    <property type="match status" value="1"/>
</dbReference>
<dbReference type="InterPro" id="IPR017476">
    <property type="entry name" value="UDP-Glc/GDP-Man"/>
</dbReference>
<dbReference type="GO" id="GO:0051287">
    <property type="term" value="F:NAD binding"/>
    <property type="evidence" value="ECO:0007669"/>
    <property type="project" value="InterPro"/>
</dbReference>
<gene>
    <name evidence="6" type="ORF">A3I24_02695</name>
</gene>
<dbReference type="PIRSF" id="PIRSF000124">
    <property type="entry name" value="UDPglc_GDPman_dh"/>
    <property type="match status" value="1"/>
</dbReference>
<proteinExistence type="inferred from homology"/>
<dbReference type="Gene3D" id="3.40.50.720">
    <property type="entry name" value="NAD(P)-binding Rossmann-like Domain"/>
    <property type="match status" value="2"/>
</dbReference>
<dbReference type="AlphaFoldDB" id="A0A1G1ZSH7"/>
<dbReference type="SUPFAM" id="SSF54631">
    <property type="entry name" value="CBS-domain pair"/>
    <property type="match status" value="1"/>
</dbReference>
<dbReference type="InterPro" id="IPR046342">
    <property type="entry name" value="CBS_dom_sf"/>
</dbReference>
<keyword evidence="4" id="KW-0472">Membrane</keyword>
<dbReference type="SUPFAM" id="SSF51735">
    <property type="entry name" value="NAD(P)-binding Rossmann-fold domains"/>
    <property type="match status" value="1"/>
</dbReference>
<keyword evidence="2" id="KW-0560">Oxidoreductase</keyword>
<dbReference type="SMART" id="SM00984">
    <property type="entry name" value="UDPG_MGDP_dh_C"/>
    <property type="match status" value="1"/>
</dbReference>
<dbReference type="InterPro" id="IPR028359">
    <property type="entry name" value="UDP_ManNAc/GlcNAc_DH"/>
</dbReference>
<evidence type="ECO:0000256" key="4">
    <source>
        <dbReference type="SAM" id="Phobius"/>
    </source>
</evidence>
<dbReference type="InterPro" id="IPR008927">
    <property type="entry name" value="6-PGluconate_DH-like_C_sf"/>
</dbReference>
<feature type="domain" description="UDP-glucose/GDP-mannose dehydrogenase C-terminal" evidence="5">
    <location>
        <begin position="454"/>
        <end position="557"/>
    </location>
</feature>
<protein>
    <recommendedName>
        <fullName evidence="5">UDP-glucose/GDP-mannose dehydrogenase C-terminal domain-containing protein</fullName>
    </recommendedName>
</protein>
<dbReference type="Pfam" id="PF03720">
    <property type="entry name" value="UDPG_MGDP_dh_C"/>
    <property type="match status" value="1"/>
</dbReference>
<name>A0A1G1ZSH7_9BACT</name>
<dbReference type="InterPro" id="IPR014026">
    <property type="entry name" value="UDP-Glc/GDP-Man_DH_dimer"/>
</dbReference>
<evidence type="ECO:0000313" key="6">
    <source>
        <dbReference type="EMBL" id="OGY67066.1"/>
    </source>
</evidence>
<sequence length="571" mass="63515">MKHKLEKICISPENNLKAVLKKLAGNKPDQDSLPAGIILVADAHYKLLGIATDGDIRRAIAGGAGLSTPVSKVMNTRPFLIEGPKSNTEILSLAVEKLRKENWHRDRLNKIVVVGKDKRLLDLVSFYDLWHRSDSRFKQIGVLGLGYVGLTLALTLADLGFKVRGFDINPAVRKSLAVGKPHFYEDGLSQILKDHFNKNFKSVDNFNRENNCDVYFIAVGTPLDKNKKPDLKYLKNAVERVAKVLKTGDAVILRSTVPIGTTRTVVAPILEKHSGLKAGEGFFLAFAPERTVEGKALEELRTLPQVIGGINRVSADFSANIFSHMTHSTVLVDSLEEAEVVKLINNTYRDVMFSFSNELSLICHRLGINTHRVVEAANRGYERSNVPLPSPGVGGACLEKDPFIFIESAKVGNYQPLLLQNARTVSDLMLDFLANEMMGFLKNKKSEIKNPKILILGFAFKGRPVTSDVRGSTTLILVKKLQKQFKNLYGFDPAVRRSDITDHKVKYVSDIKKGFEGADAVIIMNNNPAFEDLDVRGLLRSANKPVLFFDTWGLYKKEEVEKVGGAEYRRL</sequence>
<accession>A0A1G1ZSH7</accession>
<dbReference type="NCBIfam" id="TIGR03026">
    <property type="entry name" value="NDP-sugDHase"/>
    <property type="match status" value="1"/>
</dbReference>
<dbReference type="GO" id="GO:0016616">
    <property type="term" value="F:oxidoreductase activity, acting on the CH-OH group of donors, NAD or NADP as acceptor"/>
    <property type="evidence" value="ECO:0007669"/>
    <property type="project" value="InterPro"/>
</dbReference>
<dbReference type="InterPro" id="IPR014027">
    <property type="entry name" value="UDP-Glc/GDP-Man_DH_C"/>
</dbReference>
<dbReference type="InterPro" id="IPR036291">
    <property type="entry name" value="NAD(P)-bd_dom_sf"/>
</dbReference>
<dbReference type="SUPFAM" id="SSF48179">
    <property type="entry name" value="6-phosphogluconate dehydrogenase C-terminal domain-like"/>
    <property type="match status" value="1"/>
</dbReference>
<evidence type="ECO:0000259" key="5">
    <source>
        <dbReference type="SMART" id="SM00984"/>
    </source>
</evidence>
<organism evidence="6 7">
    <name type="scientific">Candidatus Harrisonbacteria bacterium RIFCSPLOWO2_02_FULL_41_13b</name>
    <dbReference type="NCBI Taxonomy" id="1798409"/>
    <lineage>
        <taxon>Bacteria</taxon>
        <taxon>Candidatus Harrisoniibacteriota</taxon>
    </lineage>
</organism>
<dbReference type="Proteomes" id="UP000177690">
    <property type="component" value="Unassembled WGS sequence"/>
</dbReference>
<evidence type="ECO:0000256" key="2">
    <source>
        <dbReference type="ARBA" id="ARBA00023002"/>
    </source>
</evidence>
<keyword evidence="4" id="KW-1133">Transmembrane helix</keyword>
<dbReference type="SUPFAM" id="SSF52413">
    <property type="entry name" value="UDP-glucose/GDP-mannose dehydrogenase C-terminal domain"/>
    <property type="match status" value="1"/>
</dbReference>
<dbReference type="EMBL" id="MHJL01000030">
    <property type="protein sequence ID" value="OGY67066.1"/>
    <property type="molecule type" value="Genomic_DNA"/>
</dbReference>
<dbReference type="GO" id="GO:0000271">
    <property type="term" value="P:polysaccharide biosynthetic process"/>
    <property type="evidence" value="ECO:0007669"/>
    <property type="project" value="InterPro"/>
</dbReference>
<feature type="transmembrane region" description="Helical" evidence="4">
    <location>
        <begin position="140"/>
        <end position="161"/>
    </location>
</feature>
<comment type="similarity">
    <text evidence="1">Belongs to the UDP-glucose/GDP-mannose dehydrogenase family.</text>
</comment>
<keyword evidence="3" id="KW-0520">NAD</keyword>
<dbReference type="Gene3D" id="3.10.580.10">
    <property type="entry name" value="CBS-domain"/>
    <property type="match status" value="1"/>
</dbReference>
<dbReference type="GO" id="GO:0016628">
    <property type="term" value="F:oxidoreductase activity, acting on the CH-CH group of donors, NAD or NADP as acceptor"/>
    <property type="evidence" value="ECO:0007669"/>
    <property type="project" value="InterPro"/>
</dbReference>
<dbReference type="InterPro" id="IPR036220">
    <property type="entry name" value="UDP-Glc/GDP-Man_DH_C_sf"/>
</dbReference>
<dbReference type="Pfam" id="PF00984">
    <property type="entry name" value="UDPG_MGDP_dh"/>
    <property type="match status" value="1"/>
</dbReference>